<name>A0A6P1ZCS3_9BACT</name>
<dbReference type="InterPro" id="IPR013740">
    <property type="entry name" value="Redoxin"/>
</dbReference>
<keyword evidence="5" id="KW-0812">Transmembrane</keyword>
<dbReference type="Gene3D" id="3.40.30.10">
    <property type="entry name" value="Glutaredoxin"/>
    <property type="match status" value="1"/>
</dbReference>
<sequence length="177" mass="19243">MSMIPIPHGPVRSVLALVLGLAFGVGFYVVFFQGQGTLELSTDQLPDMVLTSVGGEVQSLQEIARETPAVIAVFASWCQYCKPVMRHLKQFNTYGHGNGVAVYAVNYGEDAAAVRQTVEDLQLEMPVLMDQHLTFARSLGIDGIPVVLGVARGGEIRYTAYALPPKEEWADFVASLK</sequence>
<keyword evidence="5" id="KW-0472">Membrane</keyword>
<comment type="subcellular location">
    <subcellularLocation>
        <location evidence="1">Cell envelope</location>
    </subcellularLocation>
</comment>
<dbReference type="GO" id="GO:0016491">
    <property type="term" value="F:oxidoreductase activity"/>
    <property type="evidence" value="ECO:0007669"/>
    <property type="project" value="InterPro"/>
</dbReference>
<feature type="transmembrane region" description="Helical" evidence="5">
    <location>
        <begin position="12"/>
        <end position="31"/>
    </location>
</feature>
<dbReference type="Proteomes" id="UP000434052">
    <property type="component" value="Unassembled WGS sequence"/>
</dbReference>
<dbReference type="PROSITE" id="PS51352">
    <property type="entry name" value="THIOREDOXIN_2"/>
    <property type="match status" value="1"/>
</dbReference>
<proteinExistence type="predicted"/>
<dbReference type="Pfam" id="PF08534">
    <property type="entry name" value="Redoxin"/>
    <property type="match status" value="1"/>
</dbReference>
<dbReference type="PANTHER" id="PTHR42852">
    <property type="entry name" value="THIOL:DISULFIDE INTERCHANGE PROTEIN DSBE"/>
    <property type="match status" value="1"/>
</dbReference>
<keyword evidence="5" id="KW-1133">Transmembrane helix</keyword>
<accession>A0A6P1ZCS3</accession>
<evidence type="ECO:0000313" key="8">
    <source>
        <dbReference type="Proteomes" id="UP000434052"/>
    </source>
</evidence>
<keyword evidence="4" id="KW-0676">Redox-active center</keyword>
<dbReference type="EMBL" id="QMIF01000019">
    <property type="protein sequence ID" value="TVM30854.1"/>
    <property type="molecule type" value="Genomic_DNA"/>
</dbReference>
<evidence type="ECO:0000256" key="2">
    <source>
        <dbReference type="ARBA" id="ARBA00022748"/>
    </source>
</evidence>
<dbReference type="RefSeq" id="WP_144307177.1">
    <property type="nucleotide sequence ID" value="NZ_QMIF01000019.1"/>
</dbReference>
<dbReference type="CDD" id="cd02966">
    <property type="entry name" value="TlpA_like_family"/>
    <property type="match status" value="1"/>
</dbReference>
<evidence type="ECO:0000256" key="5">
    <source>
        <dbReference type="SAM" id="Phobius"/>
    </source>
</evidence>
<evidence type="ECO:0000256" key="3">
    <source>
        <dbReference type="ARBA" id="ARBA00023157"/>
    </source>
</evidence>
<dbReference type="InterPro" id="IPR036249">
    <property type="entry name" value="Thioredoxin-like_sf"/>
</dbReference>
<organism evidence="7 8">
    <name type="scientific">Oceanidesulfovibrio marinus</name>
    <dbReference type="NCBI Taxonomy" id="370038"/>
    <lineage>
        <taxon>Bacteria</taxon>
        <taxon>Pseudomonadati</taxon>
        <taxon>Thermodesulfobacteriota</taxon>
        <taxon>Desulfovibrionia</taxon>
        <taxon>Desulfovibrionales</taxon>
        <taxon>Desulfovibrionaceae</taxon>
        <taxon>Oceanidesulfovibrio</taxon>
    </lineage>
</organism>
<dbReference type="InterPro" id="IPR013766">
    <property type="entry name" value="Thioredoxin_domain"/>
</dbReference>
<dbReference type="GO" id="GO:0017004">
    <property type="term" value="P:cytochrome complex assembly"/>
    <property type="evidence" value="ECO:0007669"/>
    <property type="project" value="UniProtKB-KW"/>
</dbReference>
<dbReference type="GO" id="GO:0030313">
    <property type="term" value="C:cell envelope"/>
    <property type="evidence" value="ECO:0007669"/>
    <property type="project" value="UniProtKB-SubCell"/>
</dbReference>
<protein>
    <recommendedName>
        <fullName evidence="6">Thioredoxin domain-containing protein</fullName>
    </recommendedName>
</protein>
<evidence type="ECO:0000256" key="4">
    <source>
        <dbReference type="ARBA" id="ARBA00023284"/>
    </source>
</evidence>
<comment type="caution">
    <text evidence="7">The sequence shown here is derived from an EMBL/GenBank/DDBJ whole genome shotgun (WGS) entry which is preliminary data.</text>
</comment>
<reference evidence="7 8" key="1">
    <citation type="submission" date="2018-06" db="EMBL/GenBank/DDBJ databases">
        <title>Complete genome of Desulfovibrio marinus P48SEP.</title>
        <authorList>
            <person name="Crispim J.S."/>
            <person name="Vidigal P.M.P."/>
            <person name="Silva L.C.F."/>
            <person name="Araujo L.C."/>
            <person name="Laguardia C.N."/>
            <person name="Dias R.S."/>
            <person name="Sousa M.P."/>
            <person name="Paula S.O."/>
            <person name="Silva C."/>
        </authorList>
    </citation>
    <scope>NUCLEOTIDE SEQUENCE [LARGE SCALE GENOMIC DNA]</scope>
    <source>
        <strain evidence="7 8">P48SEP</strain>
    </source>
</reference>
<keyword evidence="3" id="KW-1015">Disulfide bond</keyword>
<dbReference type="AlphaFoldDB" id="A0A6P1ZCS3"/>
<evidence type="ECO:0000313" key="7">
    <source>
        <dbReference type="EMBL" id="TVM30854.1"/>
    </source>
</evidence>
<dbReference type="PANTHER" id="PTHR42852:SF6">
    <property type="entry name" value="THIOL:DISULFIDE INTERCHANGE PROTEIN DSBE"/>
    <property type="match status" value="1"/>
</dbReference>
<evidence type="ECO:0000259" key="6">
    <source>
        <dbReference type="PROSITE" id="PS51352"/>
    </source>
</evidence>
<gene>
    <name evidence="7" type="ORF">DQK91_19965</name>
</gene>
<feature type="domain" description="Thioredoxin" evidence="6">
    <location>
        <begin position="39"/>
        <end position="177"/>
    </location>
</feature>
<evidence type="ECO:0000256" key="1">
    <source>
        <dbReference type="ARBA" id="ARBA00004196"/>
    </source>
</evidence>
<dbReference type="SUPFAM" id="SSF52833">
    <property type="entry name" value="Thioredoxin-like"/>
    <property type="match status" value="1"/>
</dbReference>
<dbReference type="OrthoDB" id="9813820at2"/>
<dbReference type="InterPro" id="IPR050553">
    <property type="entry name" value="Thioredoxin_ResA/DsbE_sf"/>
</dbReference>
<keyword evidence="2" id="KW-0201">Cytochrome c-type biogenesis</keyword>